<evidence type="ECO:0000313" key="3">
    <source>
        <dbReference type="EMBL" id="WUR40489.1"/>
    </source>
</evidence>
<dbReference type="AlphaFoldDB" id="A0A1G7HIS2"/>
<name>A0A1G7HIS2_9ACTN</name>
<dbReference type="EMBL" id="FNAX01000005">
    <property type="protein sequence ID" value="SDF00382.1"/>
    <property type="molecule type" value="Genomic_DNA"/>
</dbReference>
<dbReference type="SUPFAM" id="SSF54427">
    <property type="entry name" value="NTF2-like"/>
    <property type="match status" value="1"/>
</dbReference>
<evidence type="ECO:0000313" key="5">
    <source>
        <dbReference type="Proteomes" id="UP001432161"/>
    </source>
</evidence>
<protein>
    <submittedName>
        <fullName evidence="3">Nuclear transport factor 2 family protein</fullName>
    </submittedName>
    <submittedName>
        <fullName evidence="2">SnoaL-like domain-containing protein</fullName>
    </submittedName>
</protein>
<dbReference type="OrthoDB" id="9808719at2"/>
<reference evidence="2 4" key="1">
    <citation type="submission" date="2016-10" db="EMBL/GenBank/DDBJ databases">
        <authorList>
            <person name="de Groot N.N."/>
        </authorList>
    </citation>
    <scope>NUCLEOTIDE SEQUENCE [LARGE SCALE GENOMIC DNA]</scope>
    <source>
        <strain evidence="2 4">CGMCC 4.1859</strain>
    </source>
</reference>
<proteinExistence type="predicted"/>
<gene>
    <name evidence="3" type="ORF">OHN36_26700</name>
    <name evidence="2" type="ORF">SAMN05216260_105191</name>
</gene>
<dbReference type="InterPro" id="IPR037401">
    <property type="entry name" value="SnoaL-like"/>
</dbReference>
<reference evidence="3" key="2">
    <citation type="submission" date="2022-10" db="EMBL/GenBank/DDBJ databases">
        <title>The complete genomes of actinobacterial strains from the NBC collection.</title>
        <authorList>
            <person name="Joergensen T.S."/>
            <person name="Alvarez Arevalo M."/>
            <person name="Sterndorff E.B."/>
            <person name="Faurdal D."/>
            <person name="Vuksanovic O."/>
            <person name="Mourched A.-S."/>
            <person name="Charusanti P."/>
            <person name="Shaw S."/>
            <person name="Blin K."/>
            <person name="Weber T."/>
        </authorList>
    </citation>
    <scope>NUCLEOTIDE SEQUENCE</scope>
    <source>
        <strain evidence="3">NBC_00489</strain>
    </source>
</reference>
<dbReference type="Gene3D" id="3.10.450.50">
    <property type="match status" value="1"/>
</dbReference>
<dbReference type="Proteomes" id="UP000198614">
    <property type="component" value="Unassembled WGS sequence"/>
</dbReference>
<accession>A0A1G7HIS2</accession>
<feature type="domain" description="SnoaL-like" evidence="1">
    <location>
        <begin position="7"/>
        <end position="108"/>
    </location>
</feature>
<organism evidence="2 4">
    <name type="scientific">Streptomyces griseoaurantiacus</name>
    <dbReference type="NCBI Taxonomy" id="68213"/>
    <lineage>
        <taxon>Bacteria</taxon>
        <taxon>Bacillati</taxon>
        <taxon>Actinomycetota</taxon>
        <taxon>Actinomycetes</taxon>
        <taxon>Kitasatosporales</taxon>
        <taxon>Streptomycetaceae</taxon>
        <taxon>Streptomyces</taxon>
        <taxon>Streptomyces aurantiacus group</taxon>
    </lineage>
</organism>
<sequence>MDTKSVVEAYLATWNAEGEQRAKLLAAHWAPDVTYTDPLADVSGHAGLTALIDGVRAQFPGWVFTPVGEPDGHHGRLRFRWGLGAAGEEPTVVGFDVLVLDGEGRIREVLGFLDKVPAGA</sequence>
<dbReference type="EMBL" id="CP108330">
    <property type="protein sequence ID" value="WUR40489.1"/>
    <property type="molecule type" value="Genomic_DNA"/>
</dbReference>
<evidence type="ECO:0000313" key="2">
    <source>
        <dbReference type="EMBL" id="SDF00382.1"/>
    </source>
</evidence>
<dbReference type="Proteomes" id="UP001432161">
    <property type="component" value="Chromosome"/>
</dbReference>
<dbReference type="InterPro" id="IPR032710">
    <property type="entry name" value="NTF2-like_dom_sf"/>
</dbReference>
<keyword evidence="5" id="KW-1185">Reference proteome</keyword>
<evidence type="ECO:0000313" key="4">
    <source>
        <dbReference type="Proteomes" id="UP000198614"/>
    </source>
</evidence>
<dbReference type="Pfam" id="PF12680">
    <property type="entry name" value="SnoaL_2"/>
    <property type="match status" value="1"/>
</dbReference>
<evidence type="ECO:0000259" key="1">
    <source>
        <dbReference type="Pfam" id="PF12680"/>
    </source>
</evidence>